<dbReference type="Proteomes" id="UP000694523">
    <property type="component" value="Unplaced"/>
</dbReference>
<organism evidence="1 2">
    <name type="scientific">Neogobius melanostomus</name>
    <name type="common">round goby</name>
    <dbReference type="NCBI Taxonomy" id="47308"/>
    <lineage>
        <taxon>Eukaryota</taxon>
        <taxon>Metazoa</taxon>
        <taxon>Chordata</taxon>
        <taxon>Craniata</taxon>
        <taxon>Vertebrata</taxon>
        <taxon>Euteleostomi</taxon>
        <taxon>Actinopterygii</taxon>
        <taxon>Neopterygii</taxon>
        <taxon>Teleostei</taxon>
        <taxon>Neoteleostei</taxon>
        <taxon>Acanthomorphata</taxon>
        <taxon>Gobiaria</taxon>
        <taxon>Gobiiformes</taxon>
        <taxon>Gobioidei</taxon>
        <taxon>Gobiidae</taxon>
        <taxon>Benthophilinae</taxon>
        <taxon>Neogobiini</taxon>
        <taxon>Neogobius</taxon>
    </lineage>
</organism>
<protein>
    <submittedName>
        <fullName evidence="1">Uncharacterized protein</fullName>
    </submittedName>
</protein>
<evidence type="ECO:0000313" key="2">
    <source>
        <dbReference type="Proteomes" id="UP000694523"/>
    </source>
</evidence>
<dbReference type="AlphaFoldDB" id="A0A8C6U973"/>
<reference evidence="1" key="2">
    <citation type="submission" date="2025-09" db="UniProtKB">
        <authorList>
            <consortium name="Ensembl"/>
        </authorList>
    </citation>
    <scope>IDENTIFICATION</scope>
</reference>
<proteinExistence type="predicted"/>
<accession>A0A8C6U973</accession>
<sequence>MTTPWWRRSREAGSRWSNRGILLFAELFISVIHTGDEWTLCHFSLRKAPPTSPHGDHIHRYYEACWLGLLPSHNWPAPHPGFLTHHTI</sequence>
<keyword evidence="2" id="KW-1185">Reference proteome</keyword>
<reference evidence="1" key="1">
    <citation type="submission" date="2025-08" db="UniProtKB">
        <authorList>
            <consortium name="Ensembl"/>
        </authorList>
    </citation>
    <scope>IDENTIFICATION</scope>
</reference>
<evidence type="ECO:0000313" key="1">
    <source>
        <dbReference type="Ensembl" id="ENSNMLP00000029420.1"/>
    </source>
</evidence>
<name>A0A8C6U973_9GOBI</name>
<dbReference type="Ensembl" id="ENSNMLT00000032808.1">
    <property type="protein sequence ID" value="ENSNMLP00000029420.1"/>
    <property type="gene ID" value="ENSNMLG00000018603.1"/>
</dbReference>